<keyword evidence="10" id="KW-0812">Transmembrane</keyword>
<dbReference type="VEuPathDB" id="VectorBase:MDOA014552"/>
<evidence type="ECO:0000313" key="11">
    <source>
        <dbReference type="EnsemblMetazoa" id="MDOA014552-PA"/>
    </source>
</evidence>
<dbReference type="AlphaFoldDB" id="A0A1I8NF71"/>
<dbReference type="GO" id="GO:0020037">
    <property type="term" value="F:heme binding"/>
    <property type="evidence" value="ECO:0007669"/>
    <property type="project" value="InterPro"/>
</dbReference>
<keyword evidence="10" id="KW-0472">Membrane</keyword>
<organism evidence="11">
    <name type="scientific">Musca domestica</name>
    <name type="common">House fly</name>
    <dbReference type="NCBI Taxonomy" id="7370"/>
    <lineage>
        <taxon>Eukaryota</taxon>
        <taxon>Metazoa</taxon>
        <taxon>Ecdysozoa</taxon>
        <taxon>Arthropoda</taxon>
        <taxon>Hexapoda</taxon>
        <taxon>Insecta</taxon>
        <taxon>Pterygota</taxon>
        <taxon>Neoptera</taxon>
        <taxon>Endopterygota</taxon>
        <taxon>Diptera</taxon>
        <taxon>Brachycera</taxon>
        <taxon>Muscomorpha</taxon>
        <taxon>Muscoidea</taxon>
        <taxon>Muscidae</taxon>
        <taxon>Musca</taxon>
    </lineage>
</organism>
<keyword evidence="10" id="KW-1133">Transmembrane helix</keyword>
<evidence type="ECO:0000256" key="1">
    <source>
        <dbReference type="ARBA" id="ARBA00001971"/>
    </source>
</evidence>
<evidence type="ECO:0000313" key="13">
    <source>
        <dbReference type="RefSeq" id="XP_005176350.1"/>
    </source>
</evidence>
<evidence type="ECO:0000256" key="8">
    <source>
        <dbReference type="PIRSR" id="PIRSR602401-1"/>
    </source>
</evidence>
<comment type="cofactor">
    <cofactor evidence="1 8">
        <name>heme</name>
        <dbReference type="ChEBI" id="CHEBI:30413"/>
    </cofactor>
</comment>
<dbReference type="eggNOG" id="KOG0157">
    <property type="taxonomic scope" value="Eukaryota"/>
</dbReference>
<dbReference type="PANTHER" id="PTHR24291">
    <property type="entry name" value="CYTOCHROME P450 FAMILY 4"/>
    <property type="match status" value="1"/>
</dbReference>
<evidence type="ECO:0000256" key="4">
    <source>
        <dbReference type="ARBA" id="ARBA00022723"/>
    </source>
</evidence>
<feature type="binding site" description="axial binding residue" evidence="8">
    <location>
        <position position="491"/>
    </location>
    <ligand>
        <name>heme</name>
        <dbReference type="ChEBI" id="CHEBI:30413"/>
    </ligand>
    <ligandPart>
        <name>Fe</name>
        <dbReference type="ChEBI" id="CHEBI:18248"/>
    </ligandPart>
</feature>
<keyword evidence="5 9" id="KW-0560">Oxidoreductase</keyword>
<dbReference type="Pfam" id="PF00067">
    <property type="entry name" value="p450"/>
    <property type="match status" value="1"/>
</dbReference>
<proteinExistence type="inferred from homology"/>
<evidence type="ECO:0000256" key="3">
    <source>
        <dbReference type="ARBA" id="ARBA00022617"/>
    </source>
</evidence>
<dbReference type="KEGG" id="mde:101887719"/>
<dbReference type="CDD" id="cd20628">
    <property type="entry name" value="CYP4"/>
    <property type="match status" value="1"/>
</dbReference>
<keyword evidence="12" id="KW-1185">Reference proteome</keyword>
<protein>
    <submittedName>
        <fullName evidence="13">Cytochrome P450 4g1</fullName>
    </submittedName>
</protein>
<dbReference type="GO" id="GO:0004497">
    <property type="term" value="F:monooxygenase activity"/>
    <property type="evidence" value="ECO:0007669"/>
    <property type="project" value="UniProtKB-KW"/>
</dbReference>
<name>A0A1I8NF71_MUSDO</name>
<dbReference type="PRINTS" id="PR00463">
    <property type="entry name" value="EP450I"/>
</dbReference>
<comment type="similarity">
    <text evidence="2 9">Belongs to the cytochrome P450 family.</text>
</comment>
<reference evidence="13" key="2">
    <citation type="submission" date="2025-04" db="UniProtKB">
        <authorList>
            <consortium name="RefSeq"/>
        </authorList>
    </citation>
    <scope>IDENTIFICATION</scope>
    <source>
        <strain evidence="13">Aabys</strain>
    </source>
</reference>
<dbReference type="SUPFAM" id="SSF48264">
    <property type="entry name" value="Cytochrome P450"/>
    <property type="match status" value="1"/>
</dbReference>
<feature type="transmembrane region" description="Helical" evidence="10">
    <location>
        <begin position="20"/>
        <end position="38"/>
    </location>
</feature>
<dbReference type="InterPro" id="IPR050196">
    <property type="entry name" value="Cytochrome_P450_Monoox"/>
</dbReference>
<dbReference type="PRINTS" id="PR00385">
    <property type="entry name" value="P450"/>
</dbReference>
<dbReference type="PANTHER" id="PTHR24291:SF106">
    <property type="entry name" value="CYTOCHROME P450 4G1-RELATED"/>
    <property type="match status" value="1"/>
</dbReference>
<dbReference type="GO" id="GO:0005506">
    <property type="term" value="F:iron ion binding"/>
    <property type="evidence" value="ECO:0007669"/>
    <property type="project" value="InterPro"/>
</dbReference>
<dbReference type="Gene3D" id="1.10.630.10">
    <property type="entry name" value="Cytochrome P450"/>
    <property type="match status" value="1"/>
</dbReference>
<keyword evidence="4 8" id="KW-0479">Metal-binding</keyword>
<keyword evidence="3 8" id="KW-0349">Heme</keyword>
<dbReference type="OrthoDB" id="1470350at2759"/>
<evidence type="ECO:0000256" key="7">
    <source>
        <dbReference type="ARBA" id="ARBA00023033"/>
    </source>
</evidence>
<evidence type="ECO:0000256" key="6">
    <source>
        <dbReference type="ARBA" id="ARBA00023004"/>
    </source>
</evidence>
<dbReference type="Proteomes" id="UP001652621">
    <property type="component" value="Unplaced"/>
</dbReference>
<dbReference type="InterPro" id="IPR001128">
    <property type="entry name" value="Cyt_P450"/>
</dbReference>
<evidence type="ECO:0000256" key="9">
    <source>
        <dbReference type="RuleBase" id="RU000461"/>
    </source>
</evidence>
<evidence type="ECO:0000256" key="5">
    <source>
        <dbReference type="ARBA" id="ARBA00023002"/>
    </source>
</evidence>
<dbReference type="VEuPathDB" id="VectorBase:MDOMA2_014659"/>
<dbReference type="GeneID" id="101887719"/>
<gene>
    <name evidence="11" type="primary">101887719</name>
    <name evidence="13" type="synonym">LOC101887719</name>
</gene>
<keyword evidence="7 9" id="KW-0503">Monooxygenase</keyword>
<sequence length="551" mass="63246">MENVDQDALPAIVDTVLNPLWTAIMGLVVIAVLFEIWLRNTREYKLTANMPTPPRLPVIGHGHIVFNLTNAEIMAEALKYINTPGSIARGILGPIIAVALWNPVDIEVVLSSSRHLEKSYEYSYFKPWFGDGILISSGQHWQHHRKMIAPTFHQSILKSFIPKFVQHSKRLVERMAQEQGKEFDVHKYMSQVTVEILLATVMGVKKLPEPNKCLEYAGAVIDMCDIIQKRQLKFYYRLDSLFKFSKLSDKSHRLLNIILNMTRKVVSDRQVNFNSDSRAIVENEAEAEIRKRETKKAEGLRDDLDDIDENDVGAKKRLALLDAMMEMSKNPEIEWTEKDIIDEVNTIMFEGHDTTSAASSFVLCILGIYQDMQEKVLAEQRAIFGDDFMRDCTFADTLEMKYLERVIMETLRLYPPVPLIARRAECDIKLPSGPYSIPKGTTIVIMQYAVHRDPKSFPNPEKFDPDNFLPERIAKRHYYSFIPFSAGPRSCVGRKFAMLKLKVLLSTILRNFVVKCNLKEEEFRMQADIILKMENGFNIMLTPRTESAKAM</sequence>
<evidence type="ECO:0000313" key="12">
    <source>
        <dbReference type="Proteomes" id="UP001652621"/>
    </source>
</evidence>
<dbReference type="EnsemblMetazoa" id="MDOA014552-RA">
    <property type="protein sequence ID" value="MDOA014552-PA"/>
    <property type="gene ID" value="MDOA014552"/>
</dbReference>
<keyword evidence="6 8" id="KW-0408">Iron</keyword>
<evidence type="ECO:0000256" key="10">
    <source>
        <dbReference type="SAM" id="Phobius"/>
    </source>
</evidence>
<dbReference type="GO" id="GO:0016705">
    <property type="term" value="F:oxidoreductase activity, acting on paired donors, with incorporation or reduction of molecular oxygen"/>
    <property type="evidence" value="ECO:0007669"/>
    <property type="project" value="InterPro"/>
</dbReference>
<dbReference type="InterPro" id="IPR017972">
    <property type="entry name" value="Cyt_P450_CS"/>
</dbReference>
<dbReference type="PROSITE" id="PS00086">
    <property type="entry name" value="CYTOCHROME_P450"/>
    <property type="match status" value="1"/>
</dbReference>
<dbReference type="InterPro" id="IPR036396">
    <property type="entry name" value="Cyt_P450_sf"/>
</dbReference>
<dbReference type="InterPro" id="IPR002401">
    <property type="entry name" value="Cyt_P450_E_grp-I"/>
</dbReference>
<accession>A0A1I8NF71</accession>
<dbReference type="RefSeq" id="XP_005176350.1">
    <property type="nucleotide sequence ID" value="XM_005176293.3"/>
</dbReference>
<evidence type="ECO:0000256" key="2">
    <source>
        <dbReference type="ARBA" id="ARBA00010617"/>
    </source>
</evidence>
<reference evidence="11" key="1">
    <citation type="submission" date="2020-05" db="UniProtKB">
        <authorList>
            <consortium name="EnsemblMetazoa"/>
        </authorList>
    </citation>
    <scope>IDENTIFICATION</scope>
    <source>
        <strain evidence="11">Aabys</strain>
    </source>
</reference>